<dbReference type="AlphaFoldDB" id="A0A0T5VR05"/>
<dbReference type="PROSITE" id="PS51257">
    <property type="entry name" value="PROKAR_LIPOPROTEIN"/>
    <property type="match status" value="1"/>
</dbReference>
<comment type="caution">
    <text evidence="1">The sequence shown here is derived from an EMBL/GenBank/DDBJ whole genome shotgun (WGS) entry which is preliminary data.</text>
</comment>
<sequence length="137" mass="15229">MKKFTILMLCIATLGLASCKKETVYQELRAKTYNFTINSNEWLRNANGSYSVSKPLAAIDGVTLDDEGVLVYFEHPSDPNGDIQLPYTFNYNAFSYKVSNGGLRFDVQDTNNLTATVPPNYNTLVKVVIIPSDYAGN</sequence>
<gene>
    <name evidence="1" type="ORF">ASU31_08895</name>
</gene>
<dbReference type="RefSeq" id="WP_057931999.1">
    <property type="nucleotide sequence ID" value="NZ_LMZQ01000005.1"/>
</dbReference>
<proteinExistence type="predicted"/>
<keyword evidence="2" id="KW-1185">Reference proteome</keyword>
<reference evidence="1 2" key="1">
    <citation type="submission" date="2015-11" db="EMBL/GenBank/DDBJ databases">
        <title>Sequence of Pedobacter ginsenosidimutans.</title>
        <authorList>
            <person name="Carson E."/>
            <person name="Keyser V."/>
            <person name="Newman J."/>
            <person name="Miller J."/>
        </authorList>
    </citation>
    <scope>NUCLEOTIDE SEQUENCE [LARGE SCALE GENOMIC DNA]</scope>
    <source>
        <strain evidence="1 2">KACC 14530</strain>
    </source>
</reference>
<protein>
    <submittedName>
        <fullName evidence="1">Uncharacterized protein</fullName>
    </submittedName>
</protein>
<dbReference type="Proteomes" id="UP000051950">
    <property type="component" value="Unassembled WGS sequence"/>
</dbReference>
<dbReference type="EMBL" id="LMZQ01000005">
    <property type="protein sequence ID" value="KRT16282.1"/>
    <property type="molecule type" value="Genomic_DNA"/>
</dbReference>
<accession>A0A0T5VR05</accession>
<name>A0A0T5VR05_9SPHI</name>
<dbReference type="OrthoDB" id="672896at2"/>
<organism evidence="1 2">
    <name type="scientific">Pedobacter ginsenosidimutans</name>
    <dbReference type="NCBI Taxonomy" id="687842"/>
    <lineage>
        <taxon>Bacteria</taxon>
        <taxon>Pseudomonadati</taxon>
        <taxon>Bacteroidota</taxon>
        <taxon>Sphingobacteriia</taxon>
        <taxon>Sphingobacteriales</taxon>
        <taxon>Sphingobacteriaceae</taxon>
        <taxon>Pedobacter</taxon>
    </lineage>
</organism>
<evidence type="ECO:0000313" key="1">
    <source>
        <dbReference type="EMBL" id="KRT16282.1"/>
    </source>
</evidence>
<evidence type="ECO:0000313" key="2">
    <source>
        <dbReference type="Proteomes" id="UP000051950"/>
    </source>
</evidence>